<dbReference type="AlphaFoldDB" id="A0A6G1CWF6"/>
<organism evidence="1 2">
    <name type="scientific">Oryza meyeriana var. granulata</name>
    <dbReference type="NCBI Taxonomy" id="110450"/>
    <lineage>
        <taxon>Eukaryota</taxon>
        <taxon>Viridiplantae</taxon>
        <taxon>Streptophyta</taxon>
        <taxon>Embryophyta</taxon>
        <taxon>Tracheophyta</taxon>
        <taxon>Spermatophyta</taxon>
        <taxon>Magnoliopsida</taxon>
        <taxon>Liliopsida</taxon>
        <taxon>Poales</taxon>
        <taxon>Poaceae</taxon>
        <taxon>BOP clade</taxon>
        <taxon>Oryzoideae</taxon>
        <taxon>Oryzeae</taxon>
        <taxon>Oryzinae</taxon>
        <taxon>Oryza</taxon>
        <taxon>Oryza meyeriana</taxon>
    </lineage>
</organism>
<sequence>MEKTLEAYVVFCPRLNCDLPGFHAAITATAPALCSYVAVTTAATWIEDVMLQRGNVKMLAEHSSEYHQQF</sequence>
<proteinExistence type="predicted"/>
<gene>
    <name evidence="1" type="ORF">E2562_033013</name>
</gene>
<comment type="caution">
    <text evidence="1">The sequence shown here is derived from an EMBL/GenBank/DDBJ whole genome shotgun (WGS) entry which is preliminary data.</text>
</comment>
<reference evidence="1 2" key="1">
    <citation type="submission" date="2019-11" db="EMBL/GenBank/DDBJ databases">
        <title>Whole genome sequence of Oryza granulata.</title>
        <authorList>
            <person name="Li W."/>
        </authorList>
    </citation>
    <scope>NUCLEOTIDE SEQUENCE [LARGE SCALE GENOMIC DNA]</scope>
    <source>
        <strain evidence="2">cv. Menghai</strain>
        <tissue evidence="1">Leaf</tissue>
    </source>
</reference>
<dbReference type="Proteomes" id="UP000479710">
    <property type="component" value="Unassembled WGS sequence"/>
</dbReference>
<name>A0A6G1CWF6_9ORYZ</name>
<accession>A0A6G1CWF6</accession>
<dbReference type="EMBL" id="SPHZ02000008">
    <property type="protein sequence ID" value="KAF0904244.1"/>
    <property type="molecule type" value="Genomic_DNA"/>
</dbReference>
<protein>
    <submittedName>
        <fullName evidence="1">Uncharacterized protein</fullName>
    </submittedName>
</protein>
<evidence type="ECO:0000313" key="1">
    <source>
        <dbReference type="EMBL" id="KAF0904244.1"/>
    </source>
</evidence>
<keyword evidence="2" id="KW-1185">Reference proteome</keyword>
<evidence type="ECO:0000313" key="2">
    <source>
        <dbReference type="Proteomes" id="UP000479710"/>
    </source>
</evidence>